<evidence type="ECO:0000313" key="1">
    <source>
        <dbReference type="EMBL" id="OQD80289.1"/>
    </source>
</evidence>
<proteinExistence type="predicted"/>
<name>A0A1V6PTC1_9EURO</name>
<comment type="caution">
    <text evidence="1">The sequence shown here is derived from an EMBL/GenBank/DDBJ whole genome shotgun (WGS) entry which is preliminary data.</text>
</comment>
<organism evidence="1 2">
    <name type="scientific">Penicillium antarcticum</name>
    <dbReference type="NCBI Taxonomy" id="416450"/>
    <lineage>
        <taxon>Eukaryota</taxon>
        <taxon>Fungi</taxon>
        <taxon>Dikarya</taxon>
        <taxon>Ascomycota</taxon>
        <taxon>Pezizomycotina</taxon>
        <taxon>Eurotiomycetes</taxon>
        <taxon>Eurotiomycetidae</taxon>
        <taxon>Eurotiales</taxon>
        <taxon>Aspergillaceae</taxon>
        <taxon>Penicillium</taxon>
    </lineage>
</organism>
<dbReference type="EMBL" id="MDYN01000037">
    <property type="protein sequence ID" value="OQD80289.1"/>
    <property type="molecule type" value="Genomic_DNA"/>
</dbReference>
<gene>
    <name evidence="1" type="ORF">PENANT_c037G08725</name>
</gene>
<accession>A0A1V6PTC1</accession>
<dbReference type="Proteomes" id="UP000191672">
    <property type="component" value="Unassembled WGS sequence"/>
</dbReference>
<evidence type="ECO:0000313" key="2">
    <source>
        <dbReference type="Proteomes" id="UP000191672"/>
    </source>
</evidence>
<keyword evidence="2" id="KW-1185">Reference proteome</keyword>
<sequence length="11" mass="1200">MAQVIKVSDLP</sequence>
<reference evidence="2" key="1">
    <citation type="journal article" date="2017" name="Nat. Microbiol.">
        <title>Global analysis of biosynthetic gene clusters reveals vast potential of secondary metabolite production in Penicillium species.</title>
        <authorList>
            <person name="Nielsen J.C."/>
            <person name="Grijseels S."/>
            <person name="Prigent S."/>
            <person name="Ji B."/>
            <person name="Dainat J."/>
            <person name="Nielsen K.F."/>
            <person name="Frisvad J.C."/>
            <person name="Workman M."/>
            <person name="Nielsen J."/>
        </authorList>
    </citation>
    <scope>NUCLEOTIDE SEQUENCE [LARGE SCALE GENOMIC DNA]</scope>
    <source>
        <strain evidence="2">IBT 31811</strain>
    </source>
</reference>
<protein>
    <submittedName>
        <fullName evidence="1">Uncharacterized protein</fullName>
    </submittedName>
</protein>